<dbReference type="SUPFAM" id="SSF90123">
    <property type="entry name" value="ABC transporter transmembrane region"/>
    <property type="match status" value="1"/>
</dbReference>
<evidence type="ECO:0000256" key="3">
    <source>
        <dbReference type="ARBA" id="ARBA00022741"/>
    </source>
</evidence>
<evidence type="ECO:0000259" key="9">
    <source>
        <dbReference type="PROSITE" id="PS50929"/>
    </source>
</evidence>
<dbReference type="Proteomes" id="UP000283738">
    <property type="component" value="Unassembled WGS sequence"/>
</dbReference>
<organism evidence="10 11">
    <name type="scientific">Roseburia inulinivorans</name>
    <dbReference type="NCBI Taxonomy" id="360807"/>
    <lineage>
        <taxon>Bacteria</taxon>
        <taxon>Bacillati</taxon>
        <taxon>Bacillota</taxon>
        <taxon>Clostridia</taxon>
        <taxon>Lachnospirales</taxon>
        <taxon>Lachnospiraceae</taxon>
        <taxon>Roseburia</taxon>
    </lineage>
</organism>
<dbReference type="RefSeq" id="WP_118109183.1">
    <property type="nucleotide sequence ID" value="NZ_QRTF01000008.1"/>
</dbReference>
<dbReference type="GO" id="GO:0016887">
    <property type="term" value="F:ATP hydrolysis activity"/>
    <property type="evidence" value="ECO:0007669"/>
    <property type="project" value="InterPro"/>
</dbReference>
<evidence type="ECO:0000256" key="2">
    <source>
        <dbReference type="ARBA" id="ARBA00022692"/>
    </source>
</evidence>
<evidence type="ECO:0000313" key="11">
    <source>
        <dbReference type="Proteomes" id="UP000283738"/>
    </source>
</evidence>
<dbReference type="EMBL" id="QRTF01000008">
    <property type="protein sequence ID" value="RGQ51749.1"/>
    <property type="molecule type" value="Genomic_DNA"/>
</dbReference>
<feature type="transmembrane region" description="Helical" evidence="7">
    <location>
        <begin position="122"/>
        <end position="145"/>
    </location>
</feature>
<accession>A0A3R5W0E2</accession>
<keyword evidence="5 7" id="KW-1133">Transmembrane helix</keyword>
<dbReference type="Gene3D" id="3.40.50.300">
    <property type="entry name" value="P-loop containing nucleotide triphosphate hydrolases"/>
    <property type="match status" value="1"/>
</dbReference>
<dbReference type="Pfam" id="PF00005">
    <property type="entry name" value="ABC_tran"/>
    <property type="match status" value="1"/>
</dbReference>
<protein>
    <submittedName>
        <fullName evidence="10">ABC transporter ATP-binding protein</fullName>
    </submittedName>
</protein>
<dbReference type="CDD" id="cd03228">
    <property type="entry name" value="ABCC_MRP_Like"/>
    <property type="match status" value="1"/>
</dbReference>
<dbReference type="PROSITE" id="PS50929">
    <property type="entry name" value="ABC_TM1F"/>
    <property type="match status" value="1"/>
</dbReference>
<dbReference type="PANTHER" id="PTHR24221:SF654">
    <property type="entry name" value="ATP-BINDING CASSETTE SUB-FAMILY B MEMBER 6"/>
    <property type="match status" value="1"/>
</dbReference>
<keyword evidence="6 7" id="KW-0472">Membrane</keyword>
<dbReference type="InterPro" id="IPR003439">
    <property type="entry name" value="ABC_transporter-like_ATP-bd"/>
</dbReference>
<dbReference type="PANTHER" id="PTHR24221">
    <property type="entry name" value="ATP-BINDING CASSETTE SUB-FAMILY B"/>
    <property type="match status" value="1"/>
</dbReference>
<gene>
    <name evidence="10" type="ORF">DWY96_05110</name>
</gene>
<evidence type="ECO:0000256" key="5">
    <source>
        <dbReference type="ARBA" id="ARBA00022989"/>
    </source>
</evidence>
<keyword evidence="4 10" id="KW-0067">ATP-binding</keyword>
<evidence type="ECO:0000313" key="10">
    <source>
        <dbReference type="EMBL" id="RGQ51749.1"/>
    </source>
</evidence>
<dbReference type="InterPro" id="IPR011527">
    <property type="entry name" value="ABC1_TM_dom"/>
</dbReference>
<dbReference type="SMART" id="SM00382">
    <property type="entry name" value="AAA"/>
    <property type="match status" value="1"/>
</dbReference>
<keyword evidence="2 7" id="KW-0812">Transmembrane</keyword>
<dbReference type="InterPro" id="IPR003593">
    <property type="entry name" value="AAA+_ATPase"/>
</dbReference>
<evidence type="ECO:0000259" key="8">
    <source>
        <dbReference type="PROSITE" id="PS50893"/>
    </source>
</evidence>
<dbReference type="SUPFAM" id="SSF52540">
    <property type="entry name" value="P-loop containing nucleoside triphosphate hydrolases"/>
    <property type="match status" value="1"/>
</dbReference>
<dbReference type="PROSITE" id="PS50893">
    <property type="entry name" value="ABC_TRANSPORTER_2"/>
    <property type="match status" value="1"/>
</dbReference>
<dbReference type="InterPro" id="IPR017871">
    <property type="entry name" value="ABC_transporter-like_CS"/>
</dbReference>
<dbReference type="GO" id="GO:0034040">
    <property type="term" value="F:ATPase-coupled lipid transmembrane transporter activity"/>
    <property type="evidence" value="ECO:0007669"/>
    <property type="project" value="TreeGrafter"/>
</dbReference>
<feature type="domain" description="ABC transporter" evidence="8">
    <location>
        <begin position="324"/>
        <end position="546"/>
    </location>
</feature>
<feature type="transmembrane region" description="Helical" evidence="7">
    <location>
        <begin position="12"/>
        <end position="33"/>
    </location>
</feature>
<evidence type="ECO:0000256" key="6">
    <source>
        <dbReference type="ARBA" id="ARBA00023136"/>
    </source>
</evidence>
<feature type="transmembrane region" description="Helical" evidence="7">
    <location>
        <begin position="48"/>
        <end position="72"/>
    </location>
</feature>
<dbReference type="GO" id="GO:0140359">
    <property type="term" value="F:ABC-type transporter activity"/>
    <property type="evidence" value="ECO:0007669"/>
    <property type="project" value="InterPro"/>
</dbReference>
<proteinExistence type="predicted"/>
<dbReference type="GO" id="GO:0005524">
    <property type="term" value="F:ATP binding"/>
    <property type="evidence" value="ECO:0007669"/>
    <property type="project" value="UniProtKB-KW"/>
</dbReference>
<feature type="domain" description="ABC transmembrane type-1" evidence="9">
    <location>
        <begin position="17"/>
        <end position="294"/>
    </location>
</feature>
<dbReference type="AlphaFoldDB" id="A0A3R5W0E2"/>
<comment type="subcellular location">
    <subcellularLocation>
        <location evidence="1">Cell membrane</location>
        <topology evidence="1">Multi-pass membrane protein</topology>
    </subcellularLocation>
</comment>
<dbReference type="GO" id="GO:0005886">
    <property type="term" value="C:plasma membrane"/>
    <property type="evidence" value="ECO:0007669"/>
    <property type="project" value="UniProtKB-SubCell"/>
</dbReference>
<dbReference type="PROSITE" id="PS00211">
    <property type="entry name" value="ABC_TRANSPORTER_1"/>
    <property type="match status" value="1"/>
</dbReference>
<dbReference type="InterPro" id="IPR027417">
    <property type="entry name" value="P-loop_NTPase"/>
</dbReference>
<name>A0A3R5W0E2_9FIRM</name>
<feature type="transmembrane region" description="Helical" evidence="7">
    <location>
        <begin position="151"/>
        <end position="169"/>
    </location>
</feature>
<evidence type="ECO:0000256" key="4">
    <source>
        <dbReference type="ARBA" id="ARBA00022840"/>
    </source>
</evidence>
<dbReference type="Pfam" id="PF00664">
    <property type="entry name" value="ABC_membrane"/>
    <property type="match status" value="1"/>
</dbReference>
<dbReference type="Gene3D" id="1.20.1560.10">
    <property type="entry name" value="ABC transporter type 1, transmembrane domain"/>
    <property type="match status" value="1"/>
</dbReference>
<sequence>MSYYLKKNWKLIFWPCFLGLMAQSAYVIIQLMMMQSFQAAFELDLSGFIQWTSACIGGYIAYFGLAAIAGALEANAKRKLNNQVRHDLYLTLLQKKHPEYHSQDNGVYISWLTTNIKQIDSLGWTSFFSIFNQLIMIICCVAALLSLDWVMLAFGLVSAAIMLSVPKLFTKQMEKLGQTCANAEAQGLSHIKDILSGFDVLRAFGRTNRFINEGDSASDEMEKACCKLKTSQGFITCGVGVISVCLQFLQQIVTVFLAIQGRIIIGAISSASNLTAGITNGLSSVANSRISIAAAKPYFENITVHAEDVLPPKDLTAETSCNTISMENVSFFYDDKQVLDNQSFIFEKGGKYALTGPSGCGKSTVLKLLLGWLPKYQGFIHFDGKNASDFTPEQLLQQMSYIEQDVYLFNTTIRDNITLGIDFSDEMLKRAIKDSSLDGDLANMPLGLDTPVGENGSNLSGGQKQRVAIARALIHNRSILLVDEGTSALDQKNADIVEQSLLDNPNLTLILVSHHLTQKRKAQFTKVYELKPITVSPENVSKQEAVSVF</sequence>
<evidence type="ECO:0000256" key="7">
    <source>
        <dbReference type="SAM" id="Phobius"/>
    </source>
</evidence>
<keyword evidence="3" id="KW-0547">Nucleotide-binding</keyword>
<dbReference type="InterPro" id="IPR036640">
    <property type="entry name" value="ABC1_TM_sf"/>
</dbReference>
<reference evidence="10 11" key="1">
    <citation type="submission" date="2018-08" db="EMBL/GenBank/DDBJ databases">
        <title>A genome reference for cultivated species of the human gut microbiota.</title>
        <authorList>
            <person name="Zou Y."/>
            <person name="Xue W."/>
            <person name="Luo G."/>
        </authorList>
    </citation>
    <scope>NUCLEOTIDE SEQUENCE [LARGE SCALE GENOMIC DNA]</scope>
    <source>
        <strain evidence="10 11">AF28-15</strain>
    </source>
</reference>
<dbReference type="InterPro" id="IPR039421">
    <property type="entry name" value="Type_1_exporter"/>
</dbReference>
<evidence type="ECO:0000256" key="1">
    <source>
        <dbReference type="ARBA" id="ARBA00004651"/>
    </source>
</evidence>
<comment type="caution">
    <text evidence="10">The sequence shown here is derived from an EMBL/GenBank/DDBJ whole genome shotgun (WGS) entry which is preliminary data.</text>
</comment>